<dbReference type="RefSeq" id="WP_088485153.1">
    <property type="nucleotide sequence ID" value="NZ_NISI01000010.1"/>
</dbReference>
<dbReference type="EMBL" id="NISI01000010">
    <property type="protein sequence ID" value="OWR02176.1"/>
    <property type="molecule type" value="Genomic_DNA"/>
</dbReference>
<dbReference type="OrthoDB" id="9429687at2"/>
<evidence type="ECO:0000313" key="1">
    <source>
        <dbReference type="EMBL" id="OWR02176.1"/>
    </source>
</evidence>
<proteinExistence type="predicted"/>
<evidence type="ECO:0008006" key="3">
    <source>
        <dbReference type="Google" id="ProtNLM"/>
    </source>
</evidence>
<comment type="caution">
    <text evidence="1">The sequence shown here is derived from an EMBL/GenBank/DDBJ whole genome shotgun (WGS) entry which is preliminary data.</text>
</comment>
<dbReference type="AlphaFoldDB" id="A0A254N1T3"/>
<sequence>MKPHFENYFIDRASLLGEVLFYHLTLEALLTEIIRRSPNAPAESKLGKLMFAKKADECLRLGKLSKELHTAVMALNRVRNKYAHELGFEISFDAALALAKLCGEAGADFTDGVDGCTAAEAKTLGYDTFSLLNETFRNTFFEVACYQGEDEWLEFTS</sequence>
<dbReference type="Proteomes" id="UP000197446">
    <property type="component" value="Unassembled WGS sequence"/>
</dbReference>
<protein>
    <recommendedName>
        <fullName evidence="3">DUF4145 domain-containing protein</fullName>
    </recommendedName>
</protein>
<name>A0A254N1T3_9BURK</name>
<reference evidence="1 2" key="1">
    <citation type="journal article" date="2007" name="Int. J. Syst. Evol. Microbiol.">
        <title>Description of Pelomonas aquatica sp. nov. and Pelomonas puraquae sp. nov., isolated from industrial and haemodialysis water.</title>
        <authorList>
            <person name="Gomila M."/>
            <person name="Bowien B."/>
            <person name="Falsen E."/>
            <person name="Moore E.R."/>
            <person name="Lalucat J."/>
        </authorList>
    </citation>
    <scope>NUCLEOTIDE SEQUENCE [LARGE SCALE GENOMIC DNA]</scope>
    <source>
        <strain evidence="1 2">CCUG 52769</strain>
    </source>
</reference>
<gene>
    <name evidence="1" type="ORF">CDO81_20775</name>
</gene>
<keyword evidence="2" id="KW-1185">Reference proteome</keyword>
<evidence type="ECO:0000313" key="2">
    <source>
        <dbReference type="Proteomes" id="UP000197446"/>
    </source>
</evidence>
<organism evidence="1 2">
    <name type="scientific">Roseateles puraquae</name>
    <dbReference type="NCBI Taxonomy" id="431059"/>
    <lineage>
        <taxon>Bacteria</taxon>
        <taxon>Pseudomonadati</taxon>
        <taxon>Pseudomonadota</taxon>
        <taxon>Betaproteobacteria</taxon>
        <taxon>Burkholderiales</taxon>
        <taxon>Sphaerotilaceae</taxon>
        <taxon>Roseateles</taxon>
    </lineage>
</organism>
<accession>A0A254N1T3</accession>